<dbReference type="SUPFAM" id="SSF57667">
    <property type="entry name" value="beta-beta-alpha zinc fingers"/>
    <property type="match status" value="3"/>
</dbReference>
<dbReference type="SMART" id="SM00355">
    <property type="entry name" value="ZnF_C2H2"/>
    <property type="match status" value="10"/>
</dbReference>
<feature type="domain" description="C2H2-type" evidence="6">
    <location>
        <begin position="122"/>
        <end position="151"/>
    </location>
</feature>
<feature type="domain" description="C2H2-type" evidence="6">
    <location>
        <begin position="304"/>
        <end position="333"/>
    </location>
</feature>
<dbReference type="Gene3D" id="3.30.160.60">
    <property type="entry name" value="Classic Zinc Finger"/>
    <property type="match status" value="3"/>
</dbReference>
<sequence length="394" mass="47134">MELGVVDALKKFSMEERRHTSKSRCQWGECEFRTRNDPEYISHVEGHAETSERTQYGNFACEWEDCDYLTSKSEQFLSHLHFHGYHGQLKAHARSVHKLIDIPVCNRDTDNRNVISNHPTSFECEWRDCESRFIRILDFFRHVINHANEEFMKNREENSAWCRWKDCDYMFTDRTHRYRNHVATHTNQKDIACDVCGAMFINPRKYLLHVCRRLDLSLRKHQCLKCGRYYSTKKLLENHNYETHRPPKHLCPHCPQKFRSPRDVAQHITRIHRKDFPFVCDKCEYRAQTQRALAVHVDRHKDVLRCTEAGCNLAFNSKQSLRTHRLQHYDIRPKLFECHLCRQQYRFGAQLSKHMFFAHKGKRETNAIPLRFKPDSDGIFRLRSYVDSKIDCLS</sequence>
<dbReference type="EnsemblMetazoa" id="ADAC004065-RA">
    <property type="protein sequence ID" value="ADAC004065-PA"/>
    <property type="gene ID" value="ADAC004065"/>
</dbReference>
<protein>
    <recommendedName>
        <fullName evidence="6">C2H2-type domain-containing protein</fullName>
    </recommendedName>
</protein>
<evidence type="ECO:0000313" key="9">
    <source>
        <dbReference type="Proteomes" id="UP000000673"/>
    </source>
</evidence>
<dbReference type="OMA" id="GERNCLW"/>
<reference evidence="7 9" key="1">
    <citation type="journal article" date="2010" name="BMC Genomics">
        <title>Combination of measures distinguishes pre-miRNAs from other stem-loops in the genome of the newly sequenced Anopheles darlingi.</title>
        <authorList>
            <person name="Mendes N.D."/>
            <person name="Freitas A.T."/>
            <person name="Vasconcelos A.T."/>
            <person name="Sagot M.F."/>
        </authorList>
    </citation>
    <scope>NUCLEOTIDE SEQUENCE</scope>
</reference>
<reference evidence="7" key="2">
    <citation type="submission" date="2010-05" db="EMBL/GenBank/DDBJ databases">
        <authorList>
            <person name="Almeida L.G."/>
            <person name="Nicolas M.F."/>
            <person name="Souza R.C."/>
            <person name="Vasconcelos A.T.R."/>
        </authorList>
    </citation>
    <scope>NUCLEOTIDE SEQUENCE</scope>
</reference>
<dbReference type="FunCoup" id="W5JIJ8">
    <property type="interactions" value="1839"/>
</dbReference>
<dbReference type="Gene3D" id="6.10.140.370">
    <property type="match status" value="2"/>
</dbReference>
<dbReference type="InterPro" id="IPR036236">
    <property type="entry name" value="Znf_C2H2_sf"/>
</dbReference>
<dbReference type="PANTHER" id="PTHR24379">
    <property type="entry name" value="KRAB AND ZINC FINGER DOMAIN-CONTAINING"/>
    <property type="match status" value="1"/>
</dbReference>
<feature type="domain" description="C2H2-type" evidence="6">
    <location>
        <begin position="336"/>
        <end position="364"/>
    </location>
</feature>
<dbReference type="InterPro" id="IPR013087">
    <property type="entry name" value="Znf_C2H2_type"/>
</dbReference>
<keyword evidence="2" id="KW-0677">Repeat</keyword>
<dbReference type="EMBL" id="ADMH02001070">
    <property type="protein sequence ID" value="ETN64212.1"/>
    <property type="molecule type" value="Genomic_DNA"/>
</dbReference>
<evidence type="ECO:0000259" key="6">
    <source>
        <dbReference type="PROSITE" id="PS50157"/>
    </source>
</evidence>
<dbReference type="PROSITE" id="PS50157">
    <property type="entry name" value="ZINC_FINGER_C2H2_2"/>
    <property type="match status" value="5"/>
</dbReference>
<dbReference type="VEuPathDB" id="VectorBase:ADAC004065"/>
<reference evidence="7" key="3">
    <citation type="journal article" date="2013" name="Nucleic Acids Res.">
        <title>The genome of Anopheles darlingi, the main neotropical malaria vector.</title>
        <authorList>
            <person name="Marinotti O."/>
            <person name="Cerqueira G.C."/>
            <person name="de Almeida L.G."/>
            <person name="Ferro M.I."/>
            <person name="Loreto E.L."/>
            <person name="Zaha A."/>
            <person name="Teixeira S.M."/>
            <person name="Wespiser A.R."/>
            <person name="Almeida E Silva A."/>
            <person name="Schlindwein A.D."/>
            <person name="Pacheco A.C."/>
            <person name="Silva A.L."/>
            <person name="Graveley B.R."/>
            <person name="Walenz B.P."/>
            <person name="Lima Bde A."/>
            <person name="Ribeiro C.A."/>
            <person name="Nunes-Silva C.G."/>
            <person name="de Carvalho C.R."/>
            <person name="Soares C.M."/>
            <person name="de Menezes C.B."/>
            <person name="Matiolli C."/>
            <person name="Caffrey D."/>
            <person name="Araujo D.A."/>
            <person name="de Oliveira D.M."/>
            <person name="Golenbock D."/>
            <person name="Grisard E.C."/>
            <person name="Fantinatti-Garboggini F."/>
            <person name="de Carvalho F.M."/>
            <person name="Barcellos F.G."/>
            <person name="Prosdocimi F."/>
            <person name="May G."/>
            <person name="Azevedo Junior G.M."/>
            <person name="Guimaraes G.M."/>
            <person name="Goldman G.H."/>
            <person name="Padilha I.Q."/>
            <person name="Batista Jda S."/>
            <person name="Ferro J.A."/>
            <person name="Ribeiro J.M."/>
            <person name="Fietto J.L."/>
            <person name="Dabbas K.M."/>
            <person name="Cerdeira L."/>
            <person name="Agnez-Lima L.F."/>
            <person name="Brocchi M."/>
            <person name="de Carvalho M.O."/>
            <person name="Teixeira Mde M."/>
            <person name="Diniz Maia Mde M."/>
            <person name="Goldman M.H."/>
            <person name="Cruz Schneider M.P."/>
            <person name="Felipe M.S."/>
            <person name="Hungria M."/>
            <person name="Nicolas M.F."/>
            <person name="Pereira M."/>
            <person name="Montes M.A."/>
            <person name="Cantao M.E."/>
            <person name="Vincentz M."/>
            <person name="Rafael M.S."/>
            <person name="Silverman N."/>
            <person name="Stoco P.H."/>
            <person name="Souza R.C."/>
            <person name="Vicentini R."/>
            <person name="Gazzinelli R.T."/>
            <person name="Neves Rde O."/>
            <person name="Silva R."/>
            <person name="Astolfi-Filho S."/>
            <person name="Maciel T.E."/>
            <person name="Urmenyi T.P."/>
            <person name="Tadei W.P."/>
            <person name="Camargo E.P."/>
            <person name="de Vasconcelos A.T."/>
        </authorList>
    </citation>
    <scope>NUCLEOTIDE SEQUENCE</scope>
</reference>
<proteinExistence type="predicted"/>
<evidence type="ECO:0000313" key="8">
    <source>
        <dbReference type="EnsemblMetazoa" id="ADAC004065-PA"/>
    </source>
</evidence>
<gene>
    <name evidence="7" type="ORF">AND_004065</name>
</gene>
<evidence type="ECO:0000313" key="7">
    <source>
        <dbReference type="EMBL" id="ETN64212.1"/>
    </source>
</evidence>
<dbReference type="eggNOG" id="KOG3608">
    <property type="taxonomic scope" value="Eukaryota"/>
</dbReference>
<dbReference type="VEuPathDB" id="VectorBase:ADAR2_007089"/>
<dbReference type="AlphaFoldDB" id="W5JIJ8"/>
<name>W5JIJ8_ANODA</name>
<reference evidence="8" key="4">
    <citation type="submission" date="2015-06" db="UniProtKB">
        <authorList>
            <consortium name="EnsemblMetazoa"/>
        </authorList>
    </citation>
    <scope>IDENTIFICATION</scope>
</reference>
<keyword evidence="9" id="KW-1185">Reference proteome</keyword>
<evidence type="ECO:0000256" key="3">
    <source>
        <dbReference type="ARBA" id="ARBA00022771"/>
    </source>
</evidence>
<evidence type="ECO:0000256" key="1">
    <source>
        <dbReference type="ARBA" id="ARBA00022723"/>
    </source>
</evidence>
<evidence type="ECO:0000256" key="5">
    <source>
        <dbReference type="PROSITE-ProRule" id="PRU00042"/>
    </source>
</evidence>
<keyword evidence="3 5" id="KW-0863">Zinc-finger</keyword>
<evidence type="ECO:0000256" key="2">
    <source>
        <dbReference type="ARBA" id="ARBA00022737"/>
    </source>
</evidence>
<feature type="domain" description="C2H2-type" evidence="6">
    <location>
        <begin position="249"/>
        <end position="277"/>
    </location>
</feature>
<accession>W5JIJ8</accession>
<evidence type="ECO:0000256" key="4">
    <source>
        <dbReference type="ARBA" id="ARBA00022833"/>
    </source>
</evidence>
<feature type="domain" description="C2H2-type" evidence="6">
    <location>
        <begin position="221"/>
        <end position="249"/>
    </location>
</feature>
<dbReference type="HOGENOM" id="CLU_026599_0_0_1"/>
<dbReference type="GO" id="GO:0008270">
    <property type="term" value="F:zinc ion binding"/>
    <property type="evidence" value="ECO:0007669"/>
    <property type="project" value="UniProtKB-KW"/>
</dbReference>
<keyword evidence="1" id="KW-0479">Metal-binding</keyword>
<dbReference type="STRING" id="43151.W5JIJ8"/>
<organism evidence="7">
    <name type="scientific">Anopheles darlingi</name>
    <name type="common">Mosquito</name>
    <dbReference type="NCBI Taxonomy" id="43151"/>
    <lineage>
        <taxon>Eukaryota</taxon>
        <taxon>Metazoa</taxon>
        <taxon>Ecdysozoa</taxon>
        <taxon>Arthropoda</taxon>
        <taxon>Hexapoda</taxon>
        <taxon>Insecta</taxon>
        <taxon>Pterygota</taxon>
        <taxon>Neoptera</taxon>
        <taxon>Endopterygota</taxon>
        <taxon>Diptera</taxon>
        <taxon>Nematocera</taxon>
        <taxon>Culicoidea</taxon>
        <taxon>Culicidae</taxon>
        <taxon>Anophelinae</taxon>
        <taxon>Anopheles</taxon>
    </lineage>
</organism>
<dbReference type="PROSITE" id="PS00028">
    <property type="entry name" value="ZINC_FINGER_C2H2_1"/>
    <property type="match status" value="5"/>
</dbReference>
<keyword evidence="4" id="KW-0862">Zinc</keyword>
<dbReference type="PANTHER" id="PTHR24379:SF121">
    <property type="entry name" value="C2H2-TYPE DOMAIN-CONTAINING PROTEIN"/>
    <property type="match status" value="1"/>
</dbReference>
<dbReference type="Proteomes" id="UP000000673">
    <property type="component" value="Unassembled WGS sequence"/>
</dbReference>